<name>A0A0C3Q2G7_9AGAM</name>
<dbReference type="Proteomes" id="UP000054248">
    <property type="component" value="Unassembled WGS sequence"/>
</dbReference>
<gene>
    <name evidence="1" type="ORF">M407DRAFT_33748</name>
</gene>
<dbReference type="HOGENOM" id="CLU_1541240_0_0_1"/>
<reference evidence="2" key="2">
    <citation type="submission" date="2015-01" db="EMBL/GenBank/DDBJ databases">
        <title>Evolutionary Origins and Diversification of the Mycorrhizal Mutualists.</title>
        <authorList>
            <consortium name="DOE Joint Genome Institute"/>
            <consortium name="Mycorrhizal Genomics Consortium"/>
            <person name="Kohler A."/>
            <person name="Kuo A."/>
            <person name="Nagy L.G."/>
            <person name="Floudas D."/>
            <person name="Copeland A."/>
            <person name="Barry K.W."/>
            <person name="Cichocki N."/>
            <person name="Veneault-Fourrey C."/>
            <person name="LaButti K."/>
            <person name="Lindquist E.A."/>
            <person name="Lipzen A."/>
            <person name="Lundell T."/>
            <person name="Morin E."/>
            <person name="Murat C."/>
            <person name="Riley R."/>
            <person name="Ohm R."/>
            <person name="Sun H."/>
            <person name="Tunlid A."/>
            <person name="Henrissat B."/>
            <person name="Grigoriev I.V."/>
            <person name="Hibbett D.S."/>
            <person name="Martin F."/>
        </authorList>
    </citation>
    <scope>NUCLEOTIDE SEQUENCE [LARGE SCALE GENOMIC DNA]</scope>
    <source>
        <strain evidence="2">MUT 4182</strain>
    </source>
</reference>
<dbReference type="AlphaFoldDB" id="A0A0C3Q2G7"/>
<accession>A0A0C3Q2G7</accession>
<keyword evidence="2" id="KW-1185">Reference proteome</keyword>
<evidence type="ECO:0000313" key="2">
    <source>
        <dbReference type="Proteomes" id="UP000054248"/>
    </source>
</evidence>
<sequence>MADYASIRFDGEALKWFESLEDETQSDWKLPRRAILARYAVGVYEGSTDKQPENEQTEQGMSGLIFTGKDEDECLQFVRTIRLRAKAEGKINDSSWMCEVAYPCFAKDALKWYASPSVEVQREWRLLERAILMDYPLPPTLSISPARIRIDDWFSAVPPSRSLQSIKSNDDWLA</sequence>
<protein>
    <submittedName>
        <fullName evidence="1">Uncharacterized protein</fullName>
    </submittedName>
</protein>
<reference evidence="1 2" key="1">
    <citation type="submission" date="2014-04" db="EMBL/GenBank/DDBJ databases">
        <authorList>
            <consortium name="DOE Joint Genome Institute"/>
            <person name="Kuo A."/>
            <person name="Girlanda M."/>
            <person name="Perotto S."/>
            <person name="Kohler A."/>
            <person name="Nagy L.G."/>
            <person name="Floudas D."/>
            <person name="Copeland A."/>
            <person name="Barry K.W."/>
            <person name="Cichocki N."/>
            <person name="Veneault-Fourrey C."/>
            <person name="LaButti K."/>
            <person name="Lindquist E.A."/>
            <person name="Lipzen A."/>
            <person name="Lundell T."/>
            <person name="Morin E."/>
            <person name="Murat C."/>
            <person name="Sun H."/>
            <person name="Tunlid A."/>
            <person name="Henrissat B."/>
            <person name="Grigoriev I.V."/>
            <person name="Hibbett D.S."/>
            <person name="Martin F."/>
            <person name="Nordberg H.P."/>
            <person name="Cantor M.N."/>
            <person name="Hua S.X."/>
        </authorList>
    </citation>
    <scope>NUCLEOTIDE SEQUENCE [LARGE SCALE GENOMIC DNA]</scope>
    <source>
        <strain evidence="1 2">MUT 4182</strain>
    </source>
</reference>
<dbReference type="EMBL" id="KN823521">
    <property type="protein sequence ID" value="KIO16604.1"/>
    <property type="molecule type" value="Genomic_DNA"/>
</dbReference>
<organism evidence="1 2">
    <name type="scientific">Tulasnella calospora MUT 4182</name>
    <dbReference type="NCBI Taxonomy" id="1051891"/>
    <lineage>
        <taxon>Eukaryota</taxon>
        <taxon>Fungi</taxon>
        <taxon>Dikarya</taxon>
        <taxon>Basidiomycota</taxon>
        <taxon>Agaricomycotina</taxon>
        <taxon>Agaricomycetes</taxon>
        <taxon>Cantharellales</taxon>
        <taxon>Tulasnellaceae</taxon>
        <taxon>Tulasnella</taxon>
    </lineage>
</organism>
<proteinExistence type="predicted"/>
<evidence type="ECO:0000313" key="1">
    <source>
        <dbReference type="EMBL" id="KIO16604.1"/>
    </source>
</evidence>